<dbReference type="AlphaFoldDB" id="A0A6A4K4F5"/>
<evidence type="ECO:0000256" key="6">
    <source>
        <dbReference type="ARBA" id="ARBA00023136"/>
    </source>
</evidence>
<evidence type="ECO:0000313" key="9">
    <source>
        <dbReference type="Proteomes" id="UP000466442"/>
    </source>
</evidence>
<reference evidence="8" key="1">
    <citation type="journal article" date="2021" name="Mol. Ecol. Resour.">
        <title>Apolygus lucorum genome provides insights into omnivorousness and mesophyll feeding.</title>
        <authorList>
            <person name="Liu Y."/>
            <person name="Liu H."/>
            <person name="Wang H."/>
            <person name="Huang T."/>
            <person name="Liu B."/>
            <person name="Yang B."/>
            <person name="Yin L."/>
            <person name="Li B."/>
            <person name="Zhang Y."/>
            <person name="Zhang S."/>
            <person name="Jiang F."/>
            <person name="Zhang X."/>
            <person name="Ren Y."/>
            <person name="Wang B."/>
            <person name="Wang S."/>
            <person name="Lu Y."/>
            <person name="Wu K."/>
            <person name="Fan W."/>
            <person name="Wang G."/>
        </authorList>
    </citation>
    <scope>NUCLEOTIDE SEQUENCE</scope>
    <source>
        <strain evidence="8">12Hb</strain>
    </source>
</reference>
<gene>
    <name evidence="8" type="ORF">GE061_011814</name>
</gene>
<accession>A0A6A4K4F5</accession>
<evidence type="ECO:0000313" key="8">
    <source>
        <dbReference type="EMBL" id="KAF6214083.1"/>
    </source>
</evidence>
<evidence type="ECO:0000256" key="2">
    <source>
        <dbReference type="ARBA" id="ARBA00022622"/>
    </source>
</evidence>
<dbReference type="Proteomes" id="UP000466442">
    <property type="component" value="Unassembled WGS sequence"/>
</dbReference>
<dbReference type="SUPFAM" id="SSF57302">
    <property type="entry name" value="Snake toxin-like"/>
    <property type="match status" value="1"/>
</dbReference>
<evidence type="ECO:0000256" key="3">
    <source>
        <dbReference type="ARBA" id="ARBA00022692"/>
    </source>
</evidence>
<keyword evidence="2" id="KW-0336">GPI-anchor</keyword>
<keyword evidence="4" id="KW-0732">Signal</keyword>
<keyword evidence="9" id="KW-1185">Reference proteome</keyword>
<dbReference type="InterPro" id="IPR050975">
    <property type="entry name" value="Sleep_regulator"/>
</dbReference>
<dbReference type="PANTHER" id="PTHR33562">
    <property type="entry name" value="ATILLA, ISOFORM B-RELATED-RELATED"/>
    <property type="match status" value="1"/>
</dbReference>
<protein>
    <recommendedName>
        <fullName evidence="10">Protein sleepless</fullName>
    </recommendedName>
</protein>
<evidence type="ECO:0000256" key="1">
    <source>
        <dbReference type="ARBA" id="ARBA00004589"/>
    </source>
</evidence>
<evidence type="ECO:0000256" key="4">
    <source>
        <dbReference type="ARBA" id="ARBA00022729"/>
    </source>
</evidence>
<keyword evidence="7" id="KW-0449">Lipoprotein</keyword>
<name>A0A6A4K4F5_APOLU</name>
<keyword evidence="3" id="KW-0812">Transmembrane</keyword>
<dbReference type="EMBL" id="WIXP02000003">
    <property type="protein sequence ID" value="KAF6214083.1"/>
    <property type="molecule type" value="Genomic_DNA"/>
</dbReference>
<evidence type="ECO:0008006" key="10">
    <source>
        <dbReference type="Google" id="ProtNLM"/>
    </source>
</evidence>
<dbReference type="OrthoDB" id="75169at2759"/>
<evidence type="ECO:0000256" key="7">
    <source>
        <dbReference type="ARBA" id="ARBA00023288"/>
    </source>
</evidence>
<organism evidence="8 9">
    <name type="scientific">Apolygus lucorum</name>
    <name type="common">Small green plant bug</name>
    <name type="synonym">Lygocoris lucorum</name>
    <dbReference type="NCBI Taxonomy" id="248454"/>
    <lineage>
        <taxon>Eukaryota</taxon>
        <taxon>Metazoa</taxon>
        <taxon>Ecdysozoa</taxon>
        <taxon>Arthropoda</taxon>
        <taxon>Hexapoda</taxon>
        <taxon>Insecta</taxon>
        <taxon>Pterygota</taxon>
        <taxon>Neoptera</taxon>
        <taxon>Paraneoptera</taxon>
        <taxon>Hemiptera</taxon>
        <taxon>Heteroptera</taxon>
        <taxon>Panheteroptera</taxon>
        <taxon>Cimicomorpha</taxon>
        <taxon>Miridae</taxon>
        <taxon>Mirini</taxon>
        <taxon>Apolygus</taxon>
    </lineage>
</organism>
<dbReference type="GO" id="GO:0098552">
    <property type="term" value="C:side of membrane"/>
    <property type="evidence" value="ECO:0007669"/>
    <property type="project" value="UniProtKB-KW"/>
</dbReference>
<comment type="caution">
    <text evidence="8">The sequence shown here is derived from an EMBL/GenBank/DDBJ whole genome shotgun (WGS) entry which is preliminary data.</text>
</comment>
<comment type="subcellular location">
    <subcellularLocation>
        <location evidence="1">Membrane</location>
        <topology evidence="1">Lipid-anchor</topology>
        <topology evidence="1">GPI-anchor</topology>
    </subcellularLocation>
</comment>
<keyword evidence="5" id="KW-1133">Transmembrane helix</keyword>
<sequence>MYEYFGVYFLTVAVLFERRSQSLDCFVCHSRQNSDCGDPFLHNGNSSGALKLHECDRVKKVGESVVAASSAMGGMPPPYTPLEGPSYVCYKITMGQHAVRGCAKPDFCTNMTEVCEVCNTDGCNAATAAHQPDHLILVPSMALLTSLQRTVFSKLFK</sequence>
<keyword evidence="2" id="KW-0325">Glycoprotein</keyword>
<proteinExistence type="predicted"/>
<dbReference type="InterPro" id="IPR045860">
    <property type="entry name" value="Snake_toxin-like_sf"/>
</dbReference>
<keyword evidence="6" id="KW-0472">Membrane</keyword>
<evidence type="ECO:0000256" key="5">
    <source>
        <dbReference type="ARBA" id="ARBA00022989"/>
    </source>
</evidence>